<dbReference type="RefSeq" id="WP_345724940.1">
    <property type="nucleotide sequence ID" value="NZ_BAABRU010000047.1"/>
</dbReference>
<gene>
    <name evidence="1" type="ORF">Hgul01_05209</name>
</gene>
<name>A0ABP9X7M9_9CHLR</name>
<protein>
    <submittedName>
        <fullName evidence="1">Uncharacterized protein</fullName>
    </submittedName>
</protein>
<reference evidence="1 2" key="1">
    <citation type="submission" date="2024-02" db="EMBL/GenBank/DDBJ databases">
        <title>Herpetosiphon gulosus NBRC 112829.</title>
        <authorList>
            <person name="Ichikawa N."/>
            <person name="Katano-Makiyama Y."/>
            <person name="Hidaka K."/>
        </authorList>
    </citation>
    <scope>NUCLEOTIDE SEQUENCE [LARGE SCALE GENOMIC DNA]</scope>
    <source>
        <strain evidence="1 2">NBRC 112829</strain>
    </source>
</reference>
<proteinExistence type="predicted"/>
<evidence type="ECO:0000313" key="2">
    <source>
        <dbReference type="Proteomes" id="UP001428290"/>
    </source>
</evidence>
<dbReference type="Proteomes" id="UP001428290">
    <property type="component" value="Unassembled WGS sequence"/>
</dbReference>
<dbReference type="EMBL" id="BAABRU010000047">
    <property type="protein sequence ID" value="GAA5531384.1"/>
    <property type="molecule type" value="Genomic_DNA"/>
</dbReference>
<accession>A0ABP9X7M9</accession>
<keyword evidence="2" id="KW-1185">Reference proteome</keyword>
<comment type="caution">
    <text evidence="1">The sequence shown here is derived from an EMBL/GenBank/DDBJ whole genome shotgun (WGS) entry which is preliminary data.</text>
</comment>
<sequence>MRPTTIQQLDLFNYTAPVIVQPVIKPQSAALRTAERMIYASRWMGVGVVRAAFTKPNSTIVHLVVGDVCYLFGARELRRLLEDVADTHTIQIRAERAERAIHIQIRDAAQRIYSTMRINNGAWHREPRTQVPAKRQRWIMGEEAYTATRETAECEAIKRTRTQTIRVVVIVPTH</sequence>
<organism evidence="1 2">
    <name type="scientific">Herpetosiphon gulosus</name>
    <dbReference type="NCBI Taxonomy" id="1973496"/>
    <lineage>
        <taxon>Bacteria</taxon>
        <taxon>Bacillati</taxon>
        <taxon>Chloroflexota</taxon>
        <taxon>Chloroflexia</taxon>
        <taxon>Herpetosiphonales</taxon>
        <taxon>Herpetosiphonaceae</taxon>
        <taxon>Herpetosiphon</taxon>
    </lineage>
</organism>
<evidence type="ECO:0000313" key="1">
    <source>
        <dbReference type="EMBL" id="GAA5531384.1"/>
    </source>
</evidence>